<keyword evidence="1" id="KW-1133">Transmembrane helix</keyword>
<sequence>MFSATTPIGIVLGIIIFAVTGYNDNSPKTLIMEGLLGSMLLRILICMVLMDLIELDFFHNKLMTPHTWLKKASFIAFALGSTSISILIIWA</sequence>
<name>A0ABR2TE34_9ROSI</name>
<feature type="transmembrane region" description="Helical" evidence="1">
    <location>
        <begin position="6"/>
        <end position="23"/>
    </location>
</feature>
<feature type="transmembrane region" description="Helical" evidence="1">
    <location>
        <begin position="35"/>
        <end position="53"/>
    </location>
</feature>
<gene>
    <name evidence="2" type="ORF">V6N11_077533</name>
</gene>
<feature type="transmembrane region" description="Helical" evidence="1">
    <location>
        <begin position="73"/>
        <end position="90"/>
    </location>
</feature>
<dbReference type="EMBL" id="JBBPBN010000006">
    <property type="protein sequence ID" value="KAK9035494.1"/>
    <property type="molecule type" value="Genomic_DNA"/>
</dbReference>
<keyword evidence="1" id="KW-0812">Transmembrane</keyword>
<keyword evidence="1" id="KW-0472">Membrane</keyword>
<proteinExistence type="predicted"/>
<reference evidence="2 3" key="1">
    <citation type="journal article" date="2024" name="G3 (Bethesda)">
        <title>Genome assembly of Hibiscus sabdariffa L. provides insights into metabolisms of medicinal natural products.</title>
        <authorList>
            <person name="Kim T."/>
        </authorList>
    </citation>
    <scope>NUCLEOTIDE SEQUENCE [LARGE SCALE GENOMIC DNA]</scope>
    <source>
        <strain evidence="2">TK-2024</strain>
        <tissue evidence="2">Old leaves</tissue>
    </source>
</reference>
<protein>
    <submittedName>
        <fullName evidence="2">Uncharacterized protein</fullName>
    </submittedName>
</protein>
<evidence type="ECO:0000256" key="1">
    <source>
        <dbReference type="SAM" id="Phobius"/>
    </source>
</evidence>
<accession>A0ABR2TE34</accession>
<evidence type="ECO:0000313" key="2">
    <source>
        <dbReference type="EMBL" id="KAK9035494.1"/>
    </source>
</evidence>
<comment type="caution">
    <text evidence="2">The sequence shown here is derived from an EMBL/GenBank/DDBJ whole genome shotgun (WGS) entry which is preliminary data.</text>
</comment>
<keyword evidence="3" id="KW-1185">Reference proteome</keyword>
<dbReference type="Proteomes" id="UP001396334">
    <property type="component" value="Unassembled WGS sequence"/>
</dbReference>
<evidence type="ECO:0000313" key="3">
    <source>
        <dbReference type="Proteomes" id="UP001396334"/>
    </source>
</evidence>
<organism evidence="2 3">
    <name type="scientific">Hibiscus sabdariffa</name>
    <name type="common">roselle</name>
    <dbReference type="NCBI Taxonomy" id="183260"/>
    <lineage>
        <taxon>Eukaryota</taxon>
        <taxon>Viridiplantae</taxon>
        <taxon>Streptophyta</taxon>
        <taxon>Embryophyta</taxon>
        <taxon>Tracheophyta</taxon>
        <taxon>Spermatophyta</taxon>
        <taxon>Magnoliopsida</taxon>
        <taxon>eudicotyledons</taxon>
        <taxon>Gunneridae</taxon>
        <taxon>Pentapetalae</taxon>
        <taxon>rosids</taxon>
        <taxon>malvids</taxon>
        <taxon>Malvales</taxon>
        <taxon>Malvaceae</taxon>
        <taxon>Malvoideae</taxon>
        <taxon>Hibiscus</taxon>
    </lineage>
</organism>